<comment type="caution">
    <text evidence="1">The sequence shown here is derived from an EMBL/GenBank/DDBJ whole genome shotgun (WGS) entry which is preliminary data.</text>
</comment>
<evidence type="ECO:0000313" key="2">
    <source>
        <dbReference type="Proteomes" id="UP000827872"/>
    </source>
</evidence>
<gene>
    <name evidence="1" type="ORF">K3G42_004821</name>
</gene>
<protein>
    <submittedName>
        <fullName evidence="1">Uncharacterized protein</fullName>
    </submittedName>
</protein>
<evidence type="ECO:0000313" key="1">
    <source>
        <dbReference type="EMBL" id="KAH7997655.1"/>
    </source>
</evidence>
<reference evidence="1" key="1">
    <citation type="submission" date="2021-08" db="EMBL/GenBank/DDBJ databases">
        <title>The first chromosome-level gecko genome reveals the dynamic sex chromosomes of Neotropical dwarf geckos (Sphaerodactylidae: Sphaerodactylus).</title>
        <authorList>
            <person name="Pinto B.J."/>
            <person name="Keating S.E."/>
            <person name="Gamble T."/>
        </authorList>
    </citation>
    <scope>NUCLEOTIDE SEQUENCE</scope>
    <source>
        <strain evidence="1">TG3544</strain>
    </source>
</reference>
<keyword evidence="2" id="KW-1185">Reference proteome</keyword>
<accession>A0ACB8EXT5</accession>
<proteinExistence type="predicted"/>
<sequence length="500" mass="57186">MLPPKKQQLQVRRWRKTRELPFCENGRPFPAAAKWKFLAERSHPVAPVGAWVEGAPEDADQEESLAFTSAAVIEEEYREQQKEKEKVLKHFQEQVKHRVNQHVKQRKKQQLQKSYEAALKEGSVAIGFSDSAPQLTPKKSTCLYRCDTNSAICSSAGVQHPSNMQQWEGEMPDAQFSEQAESVRTTVQQVRFRLASCKTVSEGDPPSELPGGSWGNPLNTQKAKSNTTTAVNTEEDYPREFPPKGYHGLATGVQEQGMQKPEKGGKGDYYTIQLEKISSDIIKTSTSAGTSAVGAETQAPLVLWPGMEEEELRKERQNQYLRYRRLFMDIEREQVKEQLRQKEWQKKMDKIKKEKEHQRFAEEQKMQEATSHEIPNSTEKASEKLEQLKLEDMKEKEKIVAKQQRHKEYARYVEALRAQMEKKIKMYNISLPSLCFCGSDFWDCHPDSCANNCVFYKNHKAYADALRSVISSCNVFDGGSDTRLAVHTFATVHARSEKNS</sequence>
<name>A0ACB8EXT5_9SAUR</name>
<dbReference type="EMBL" id="CM037625">
    <property type="protein sequence ID" value="KAH7997655.1"/>
    <property type="molecule type" value="Genomic_DNA"/>
</dbReference>
<organism evidence="1 2">
    <name type="scientific">Sphaerodactylus townsendi</name>
    <dbReference type="NCBI Taxonomy" id="933632"/>
    <lineage>
        <taxon>Eukaryota</taxon>
        <taxon>Metazoa</taxon>
        <taxon>Chordata</taxon>
        <taxon>Craniata</taxon>
        <taxon>Vertebrata</taxon>
        <taxon>Euteleostomi</taxon>
        <taxon>Lepidosauria</taxon>
        <taxon>Squamata</taxon>
        <taxon>Bifurcata</taxon>
        <taxon>Gekkota</taxon>
        <taxon>Sphaerodactylidae</taxon>
        <taxon>Sphaerodactylus</taxon>
    </lineage>
</organism>
<dbReference type="Proteomes" id="UP000827872">
    <property type="component" value="Linkage Group LG12"/>
</dbReference>